<dbReference type="EMBL" id="QAOH01000006">
    <property type="protein sequence ID" value="PTQ72649.1"/>
    <property type="molecule type" value="Genomic_DNA"/>
</dbReference>
<feature type="domain" description="N-acetyltransferase" evidence="1">
    <location>
        <begin position="49"/>
        <end position="218"/>
    </location>
</feature>
<sequence>MGLLKGSHAVAQPRSGAIWPDLTGTAGPKRAGACVSPVPRHFVSMSETFFIRPATRDDALPIAKVQVSLWRATYRGIVPDALIDRMTVSDREKGWGKILDTYAASGRGAVFVAEQSGAVVGFLSCGDQRDADLAKAFPGEFSALYVSASRQGIGSALMAASAQGLLSMGHEAAALWVLTENAPARAFYEALGGTQVAERIDTRPEGGLSEVAYGWSALSALAARA</sequence>
<gene>
    <name evidence="2" type="ORF">C8N42_106159</name>
</gene>
<dbReference type="Pfam" id="PF00583">
    <property type="entry name" value="Acetyltransf_1"/>
    <property type="match status" value="1"/>
</dbReference>
<dbReference type="GO" id="GO:0016747">
    <property type="term" value="F:acyltransferase activity, transferring groups other than amino-acyl groups"/>
    <property type="evidence" value="ECO:0007669"/>
    <property type="project" value="InterPro"/>
</dbReference>
<dbReference type="AlphaFoldDB" id="A0A2T5HM70"/>
<dbReference type="PROSITE" id="PS51186">
    <property type="entry name" value="GNAT"/>
    <property type="match status" value="1"/>
</dbReference>
<dbReference type="Gene3D" id="3.40.630.30">
    <property type="match status" value="1"/>
</dbReference>
<dbReference type="SUPFAM" id="SSF55729">
    <property type="entry name" value="Acyl-CoA N-acyltransferases (Nat)"/>
    <property type="match status" value="1"/>
</dbReference>
<keyword evidence="3" id="KW-1185">Reference proteome</keyword>
<evidence type="ECO:0000313" key="2">
    <source>
        <dbReference type="EMBL" id="PTQ72649.1"/>
    </source>
</evidence>
<evidence type="ECO:0000259" key="1">
    <source>
        <dbReference type="PROSITE" id="PS51186"/>
    </source>
</evidence>
<keyword evidence="2" id="KW-0687">Ribonucleoprotein</keyword>
<name>A0A2T5HM70_9RHOB</name>
<organism evidence="2 3">
    <name type="scientific">Celeribacter persicus</name>
    <dbReference type="NCBI Taxonomy" id="1651082"/>
    <lineage>
        <taxon>Bacteria</taxon>
        <taxon>Pseudomonadati</taxon>
        <taxon>Pseudomonadota</taxon>
        <taxon>Alphaproteobacteria</taxon>
        <taxon>Rhodobacterales</taxon>
        <taxon>Roseobacteraceae</taxon>
        <taxon>Celeribacter</taxon>
    </lineage>
</organism>
<dbReference type="Proteomes" id="UP000244077">
    <property type="component" value="Unassembled WGS sequence"/>
</dbReference>
<dbReference type="GO" id="GO:0005840">
    <property type="term" value="C:ribosome"/>
    <property type="evidence" value="ECO:0007669"/>
    <property type="project" value="UniProtKB-KW"/>
</dbReference>
<protein>
    <submittedName>
        <fullName evidence="2">Ribosomal protein S18 acetylase RimI-like enzyme</fullName>
    </submittedName>
</protein>
<accession>A0A2T5HM70</accession>
<dbReference type="CDD" id="cd04301">
    <property type="entry name" value="NAT_SF"/>
    <property type="match status" value="1"/>
</dbReference>
<dbReference type="InterPro" id="IPR000182">
    <property type="entry name" value="GNAT_dom"/>
</dbReference>
<evidence type="ECO:0000313" key="3">
    <source>
        <dbReference type="Proteomes" id="UP000244077"/>
    </source>
</evidence>
<comment type="caution">
    <text evidence="2">The sequence shown here is derived from an EMBL/GenBank/DDBJ whole genome shotgun (WGS) entry which is preliminary data.</text>
</comment>
<dbReference type="InterPro" id="IPR016181">
    <property type="entry name" value="Acyl_CoA_acyltransferase"/>
</dbReference>
<keyword evidence="2" id="KW-0689">Ribosomal protein</keyword>
<proteinExistence type="predicted"/>
<reference evidence="2 3" key="1">
    <citation type="submission" date="2018-04" db="EMBL/GenBank/DDBJ databases">
        <title>Genomic Encyclopedia of Archaeal and Bacterial Type Strains, Phase II (KMG-II): from individual species to whole genera.</title>
        <authorList>
            <person name="Goeker M."/>
        </authorList>
    </citation>
    <scope>NUCLEOTIDE SEQUENCE [LARGE SCALE GENOMIC DNA]</scope>
    <source>
        <strain evidence="2 3">DSM 100434</strain>
    </source>
</reference>